<dbReference type="VEuPathDB" id="MicrosporidiaDB:H312_00573"/>
<dbReference type="InterPro" id="IPR036322">
    <property type="entry name" value="WD40_repeat_dom_sf"/>
</dbReference>
<keyword evidence="2" id="KW-0677">Repeat</keyword>
<keyword evidence="1" id="KW-0853">WD repeat</keyword>
<evidence type="ECO:0000256" key="2">
    <source>
        <dbReference type="ARBA" id="ARBA00022737"/>
    </source>
</evidence>
<sequence length="698" mass="81298">MHLTIKKSIDPICNNTHFSLNSYGLLTAFNTKAYLTNLNTYESKLIVPIDSHISSAYLKDDNLFISVTNSIIINNLRVNFYKKVLYFNVINDYLILSFFDSTLIFEYKMNKITTPYTLCNLNQPINIDYNLLNEERINEYLTLVTKYDFVTSTAIYTNKLILGDNCGNIHSIDIMKNKEKITEEISKATITSILSHKNNLYILDNQNNLFKNSKLIRKNIVGISVKNDMLIYAEKNGLFDLLTERKVFDVKSNLITYRDSIGITDEFEILINNKLLIGNNDEVTDIFFVKFSSTDKDLSNFDKENHNAKKLCTKEKESSSLAIATNSGRLRIFRDNTYNMFYDHTDSIICLGADDDLLFSYSRDETLCIYYKMTLVLKITELNLLSFVLFKRNLYAIGGNKLYWFKIDEEISHTFMQVSFSKIDDTFIKMHKVVEVTHEISYLSVNDNIIAISHGKEMCIFNHQLKLIKDTKINKKVNVIALNNKYLFSCNKTFRMHDIKTLDVIKSQEFNAPIVSICLYKENILLGDANGWIYCLMDDKVLFKRQIHKDRIWCIKYDKSNDIIITGSADGVINYLINDTEEHEERLAAEETKSKQIKLDVKVLKENKNYKLLIEKMLQNNLPGIEKELLNYFYLNNKSLDDSILSQINDNLIHNKMNLKYLELINYLNSKINYKIKDNLVKGMDDLFKELTKNKNKR</sequence>
<evidence type="ECO:0000256" key="1">
    <source>
        <dbReference type="ARBA" id="ARBA00022574"/>
    </source>
</evidence>
<evidence type="ECO:0000313" key="4">
    <source>
        <dbReference type="Proteomes" id="UP000030655"/>
    </source>
</evidence>
<name>A0A059F4J4_9MICR</name>
<keyword evidence="4" id="KW-1185">Reference proteome</keyword>
<proteinExistence type="predicted"/>
<reference evidence="3 4" key="2">
    <citation type="submission" date="2014-03" db="EMBL/GenBank/DDBJ databases">
        <title>The Genome Sequence of Anncaliia algerae insect isolate PRA339.</title>
        <authorList>
            <consortium name="The Broad Institute Genome Sequencing Platform"/>
            <consortium name="The Broad Institute Genome Sequencing Center for Infectious Disease"/>
            <person name="Cuomo C."/>
            <person name="Becnel J."/>
            <person name="Sanscrainte N."/>
            <person name="Walker B."/>
            <person name="Young S.K."/>
            <person name="Zeng Q."/>
            <person name="Gargeya S."/>
            <person name="Fitzgerald M."/>
            <person name="Haas B."/>
            <person name="Abouelleil A."/>
            <person name="Alvarado L."/>
            <person name="Arachchi H.M."/>
            <person name="Berlin A.M."/>
            <person name="Chapman S.B."/>
            <person name="Dewar J."/>
            <person name="Goldberg J."/>
            <person name="Griggs A."/>
            <person name="Gujja S."/>
            <person name="Hansen M."/>
            <person name="Howarth C."/>
            <person name="Imamovic A."/>
            <person name="Larimer J."/>
            <person name="McCowan C."/>
            <person name="Murphy C."/>
            <person name="Neiman D."/>
            <person name="Pearson M."/>
            <person name="Priest M."/>
            <person name="Roberts A."/>
            <person name="Saif S."/>
            <person name="Shea T."/>
            <person name="Sisk P."/>
            <person name="Sykes S."/>
            <person name="Wortman J."/>
            <person name="Nusbaum C."/>
            <person name="Birren B."/>
        </authorList>
    </citation>
    <scope>NUCLEOTIDE SEQUENCE [LARGE SCALE GENOMIC DNA]</scope>
    <source>
        <strain evidence="3 4">PRA339</strain>
    </source>
</reference>
<dbReference type="EMBL" id="KK365133">
    <property type="protein sequence ID" value="KCZ82090.1"/>
    <property type="molecule type" value="Genomic_DNA"/>
</dbReference>
<dbReference type="GO" id="GO:0005730">
    <property type="term" value="C:nucleolus"/>
    <property type="evidence" value="ECO:0007669"/>
    <property type="project" value="TreeGrafter"/>
</dbReference>
<dbReference type="OrthoDB" id="2198981at2759"/>
<dbReference type="Gene3D" id="2.130.10.10">
    <property type="entry name" value="YVTN repeat-like/Quinoprotein amine dehydrogenase"/>
    <property type="match status" value="1"/>
</dbReference>
<dbReference type="GO" id="GO:0034511">
    <property type="term" value="F:U3 snoRNA binding"/>
    <property type="evidence" value="ECO:0007669"/>
    <property type="project" value="TreeGrafter"/>
</dbReference>
<dbReference type="InterPro" id="IPR015943">
    <property type="entry name" value="WD40/YVTN_repeat-like_dom_sf"/>
</dbReference>
<evidence type="ECO:0000313" key="3">
    <source>
        <dbReference type="EMBL" id="KCZ82090.1"/>
    </source>
</evidence>
<dbReference type="GO" id="GO:0000480">
    <property type="term" value="P:endonucleolytic cleavage in 5'-ETS of tricistronic rRNA transcript (SSU-rRNA, 5.8S rRNA, LSU-rRNA)"/>
    <property type="evidence" value="ECO:0007669"/>
    <property type="project" value="TreeGrafter"/>
</dbReference>
<dbReference type="SMART" id="SM00320">
    <property type="entry name" value="WD40"/>
    <property type="match status" value="2"/>
</dbReference>
<dbReference type="GO" id="GO:0030686">
    <property type="term" value="C:90S preribosome"/>
    <property type="evidence" value="ECO:0007669"/>
    <property type="project" value="TreeGrafter"/>
</dbReference>
<dbReference type="SUPFAM" id="SSF50978">
    <property type="entry name" value="WD40 repeat-like"/>
    <property type="match status" value="1"/>
</dbReference>
<dbReference type="PANTHER" id="PTHR19854:SF15">
    <property type="entry name" value="TRANSDUCIN BETA-LIKE PROTEIN 3"/>
    <property type="match status" value="1"/>
</dbReference>
<gene>
    <name evidence="3" type="ORF">H312_00573</name>
</gene>
<reference evidence="4" key="1">
    <citation type="submission" date="2013-02" db="EMBL/GenBank/DDBJ databases">
        <authorList>
            <consortium name="The Broad Institute Genome Sequencing Platform"/>
            <person name="Cuomo C."/>
            <person name="Becnel J."/>
            <person name="Sanscrainte N."/>
            <person name="Walker B."/>
            <person name="Young S.K."/>
            <person name="Zeng Q."/>
            <person name="Gargeya S."/>
            <person name="Fitzgerald M."/>
            <person name="Haas B."/>
            <person name="Abouelleil A."/>
            <person name="Alvarado L."/>
            <person name="Arachchi H.M."/>
            <person name="Berlin A.M."/>
            <person name="Chapman S.B."/>
            <person name="Dewar J."/>
            <person name="Goldberg J."/>
            <person name="Griggs A."/>
            <person name="Gujja S."/>
            <person name="Hansen M."/>
            <person name="Howarth C."/>
            <person name="Imamovic A."/>
            <person name="Larimer J."/>
            <person name="McCowan C."/>
            <person name="Murphy C."/>
            <person name="Neiman D."/>
            <person name="Pearson M."/>
            <person name="Priest M."/>
            <person name="Roberts A."/>
            <person name="Saif S."/>
            <person name="Shea T."/>
            <person name="Sisk P."/>
            <person name="Sykes S."/>
            <person name="Wortman J."/>
            <person name="Nusbaum C."/>
            <person name="Birren B."/>
        </authorList>
    </citation>
    <scope>NUCLEOTIDE SEQUENCE [LARGE SCALE GENOMIC DNA]</scope>
    <source>
        <strain evidence="4">PRA339</strain>
    </source>
</reference>
<dbReference type="AlphaFoldDB" id="A0A059F4J4"/>
<dbReference type="GO" id="GO:0000472">
    <property type="term" value="P:endonucleolytic cleavage to generate mature 5'-end of SSU-rRNA from (SSU-rRNA, 5.8S rRNA, LSU-rRNA)"/>
    <property type="evidence" value="ECO:0007669"/>
    <property type="project" value="TreeGrafter"/>
</dbReference>
<accession>A0A059F4J4</accession>
<dbReference type="Pfam" id="PF00400">
    <property type="entry name" value="WD40"/>
    <property type="match status" value="1"/>
</dbReference>
<dbReference type="HOGENOM" id="CLU_024746_0_0_1"/>
<protein>
    <submittedName>
        <fullName evidence="3">Uncharacterized protein</fullName>
    </submittedName>
</protein>
<organism evidence="3 4">
    <name type="scientific">Anncaliia algerae PRA339</name>
    <dbReference type="NCBI Taxonomy" id="1288291"/>
    <lineage>
        <taxon>Eukaryota</taxon>
        <taxon>Fungi</taxon>
        <taxon>Fungi incertae sedis</taxon>
        <taxon>Microsporidia</taxon>
        <taxon>Tubulinosematoidea</taxon>
        <taxon>Tubulinosematidae</taxon>
        <taxon>Anncaliia</taxon>
    </lineage>
</organism>
<dbReference type="PANTHER" id="PTHR19854">
    <property type="entry name" value="TRANSDUCIN BETA-LIKE 3"/>
    <property type="match status" value="1"/>
</dbReference>
<dbReference type="InterPro" id="IPR001680">
    <property type="entry name" value="WD40_rpt"/>
</dbReference>
<dbReference type="Proteomes" id="UP000030655">
    <property type="component" value="Unassembled WGS sequence"/>
</dbReference>